<dbReference type="Proteomes" id="UP000026739">
    <property type="component" value="Unassembled WGS sequence"/>
</dbReference>
<name>A0A059KWD8_9PSED</name>
<dbReference type="EMBL" id="AZQQ01000100">
    <property type="protein sequence ID" value="KDD66130.1"/>
    <property type="molecule type" value="Genomic_DNA"/>
</dbReference>
<accession>A0A059KWD8</accession>
<dbReference type="GO" id="GO:0005886">
    <property type="term" value="C:plasma membrane"/>
    <property type="evidence" value="ECO:0007669"/>
    <property type="project" value="UniProtKB-SubCell"/>
</dbReference>
<keyword evidence="7 8" id="KW-0472">Membrane</keyword>
<organism evidence="9 10">
    <name type="scientific">Pseudomonas mandelii PD30</name>
    <dbReference type="NCBI Taxonomy" id="1419583"/>
    <lineage>
        <taxon>Bacteria</taxon>
        <taxon>Pseudomonadati</taxon>
        <taxon>Pseudomonadota</taxon>
        <taxon>Gammaproteobacteria</taxon>
        <taxon>Pseudomonadales</taxon>
        <taxon>Pseudomonadaceae</taxon>
        <taxon>Pseudomonas</taxon>
    </lineage>
</organism>
<evidence type="ECO:0000256" key="7">
    <source>
        <dbReference type="ARBA" id="ARBA00023136"/>
    </source>
</evidence>
<feature type="transmembrane region" description="Helical" evidence="8">
    <location>
        <begin position="45"/>
        <end position="66"/>
    </location>
</feature>
<dbReference type="PANTHER" id="PTHR34040:SF7">
    <property type="entry name" value="SURFACE PRESENTATION OF ANTIGENS PROTEIN SPAQ"/>
    <property type="match status" value="1"/>
</dbReference>
<evidence type="ECO:0000256" key="6">
    <source>
        <dbReference type="ARBA" id="ARBA00023026"/>
    </source>
</evidence>
<keyword evidence="6" id="KW-0843">Virulence</keyword>
<dbReference type="PRINTS" id="PR00952">
    <property type="entry name" value="TYPE3IMQPROT"/>
</dbReference>
<feature type="transmembrane region" description="Helical" evidence="8">
    <location>
        <begin position="12"/>
        <end position="39"/>
    </location>
</feature>
<dbReference type="Pfam" id="PF01313">
    <property type="entry name" value="Bac_export_3"/>
    <property type="match status" value="1"/>
</dbReference>
<comment type="subcellular location">
    <subcellularLocation>
        <location evidence="1">Cell membrane</location>
        <topology evidence="1">Multi-pass membrane protein</topology>
    </subcellularLocation>
</comment>
<dbReference type="eggNOG" id="COG4794">
    <property type="taxonomic scope" value="Bacteria"/>
</dbReference>
<evidence type="ECO:0000313" key="9">
    <source>
        <dbReference type="EMBL" id="KDD66130.1"/>
    </source>
</evidence>
<evidence type="ECO:0000256" key="2">
    <source>
        <dbReference type="ARBA" id="ARBA00006156"/>
    </source>
</evidence>
<sequence>MEALALFKQGMFLVLILTAPPLGVAVLVGVVTSLLQALLQIQDQTLPFGVKLAAVGLTLAATGRWIGVELIQFINMAFDLIARTGGAH</sequence>
<keyword evidence="3" id="KW-1003">Cell membrane</keyword>
<evidence type="ECO:0000256" key="8">
    <source>
        <dbReference type="SAM" id="Phobius"/>
    </source>
</evidence>
<evidence type="ECO:0000256" key="5">
    <source>
        <dbReference type="ARBA" id="ARBA00022989"/>
    </source>
</evidence>
<evidence type="ECO:0000256" key="4">
    <source>
        <dbReference type="ARBA" id="ARBA00022692"/>
    </source>
</evidence>
<dbReference type="InterPro" id="IPR002191">
    <property type="entry name" value="Bac_export_3"/>
</dbReference>
<proteinExistence type="inferred from homology"/>
<comment type="caution">
    <text evidence="9">The sequence shown here is derived from an EMBL/GenBank/DDBJ whole genome shotgun (WGS) entry which is preliminary data.</text>
</comment>
<dbReference type="NCBIfam" id="TIGR01403">
    <property type="entry name" value="fliQ_rel_III"/>
    <property type="match status" value="1"/>
</dbReference>
<gene>
    <name evidence="9" type="ORF">V466_25450</name>
</gene>
<dbReference type="RefSeq" id="WP_033060852.1">
    <property type="nucleotide sequence ID" value="NZ_AZQQ01000100.1"/>
</dbReference>
<keyword evidence="5 8" id="KW-1133">Transmembrane helix</keyword>
<dbReference type="AlphaFoldDB" id="A0A059KWD8"/>
<comment type="similarity">
    <text evidence="2">Belongs to the FliQ/MopD/SpaQ family.</text>
</comment>
<evidence type="ECO:0000256" key="3">
    <source>
        <dbReference type="ARBA" id="ARBA00022475"/>
    </source>
</evidence>
<evidence type="ECO:0000313" key="10">
    <source>
        <dbReference type="Proteomes" id="UP000026739"/>
    </source>
</evidence>
<dbReference type="InterPro" id="IPR006306">
    <property type="entry name" value="T3SS_HrpO"/>
</dbReference>
<dbReference type="PANTHER" id="PTHR34040">
    <property type="entry name" value="FLAGELLAR BIOSYNTHETIC PROTEIN FLIQ"/>
    <property type="match status" value="1"/>
</dbReference>
<dbReference type="GO" id="GO:0009306">
    <property type="term" value="P:protein secretion"/>
    <property type="evidence" value="ECO:0007669"/>
    <property type="project" value="InterPro"/>
</dbReference>
<protein>
    <submittedName>
        <fullName evidence="9">EscS</fullName>
    </submittedName>
</protein>
<keyword evidence="4 8" id="KW-0812">Transmembrane</keyword>
<evidence type="ECO:0000256" key="1">
    <source>
        <dbReference type="ARBA" id="ARBA00004651"/>
    </source>
</evidence>
<reference evidence="9 10" key="1">
    <citation type="submission" date="2013-12" db="EMBL/GenBank/DDBJ databases">
        <authorList>
            <person name="Formusa P.A."/>
            <person name="Habash M."/>
            <person name="Lee H."/>
            <person name="Trevors J.T."/>
        </authorList>
    </citation>
    <scope>NUCLEOTIDE SEQUENCE [LARGE SCALE GENOMIC DNA]</scope>
    <source>
        <strain evidence="9 10">PD30</strain>
    </source>
</reference>